<keyword evidence="4" id="KW-0614">Plasmid</keyword>
<evidence type="ECO:0000313" key="4">
    <source>
        <dbReference type="EMBL" id="AIC29988.1"/>
    </source>
</evidence>
<reference evidence="4 5" key="1">
    <citation type="submission" date="2013-12" db="EMBL/GenBank/DDBJ databases">
        <title>Complete genome sequence of Rhizobium etli bv. mimosae IE4771.</title>
        <authorList>
            <person name="Bustos P."/>
            <person name="Santamaria R.I."/>
            <person name="Lozano L."/>
            <person name="Ormeno-Orrillo E."/>
            <person name="Rogel M.A."/>
            <person name="Romero D."/>
            <person name="Cevallos M.A."/>
            <person name="Martinez-Romero E."/>
            <person name="Gonzalez V."/>
        </authorList>
    </citation>
    <scope>NUCLEOTIDE SEQUENCE [LARGE SCALE GENOMIC DNA]</scope>
    <source>
        <strain evidence="4 5">IE4771</strain>
        <plasmid evidence="5">Plasmid pRetIE4771b</plasmid>
    </source>
</reference>
<dbReference type="Pfam" id="PF02826">
    <property type="entry name" value="2-Hacid_dh_C"/>
    <property type="match status" value="1"/>
</dbReference>
<sequence>MKVLCLWHATDDELRNIKSALPQGTEVVAPTGEYFSRFEASYADLAPHAADADAFIGFALPKGILEVAKNLKFFCWLHSGCDDLDHIGAMSHFRANGIKLANIRGANAIAVAEQAMMFLLALAKKTLFKHQVTLEGRRLFPLFAHEYRSAMLHGRTIGIVGVGSIGSCVAKQAKGFDMRVLGVRRNKDRSAENVDEMYGVGQLQTVLGKSDYVVLATPNTSETSQFFGEAEFAAMKPGAFLVNVSRGSLIQEQALYKALTSGHLRGYGADTWNRYEFGRSFPVSFLPRLEVHKLPNVVCSYDQAANADDVLERDVRWGTQSVADFTSGNPITREVDLKLGY</sequence>
<dbReference type="EMBL" id="CP006988">
    <property type="protein sequence ID" value="AIC29988.1"/>
    <property type="molecule type" value="Genomic_DNA"/>
</dbReference>
<evidence type="ECO:0000259" key="3">
    <source>
        <dbReference type="Pfam" id="PF02826"/>
    </source>
</evidence>
<dbReference type="SUPFAM" id="SSF52283">
    <property type="entry name" value="Formate/glycerate dehydrogenase catalytic domain-like"/>
    <property type="match status" value="1"/>
</dbReference>
<keyword evidence="1" id="KW-0560">Oxidoreductase</keyword>
<dbReference type="RefSeq" id="WP_040140517.1">
    <property type="nucleotide sequence ID" value="NZ_CP006988.1"/>
</dbReference>
<dbReference type="AlphaFoldDB" id="A0A060I4F2"/>
<dbReference type="KEGG" id="rei:IE4771_PB00259"/>
<evidence type="ECO:0000256" key="1">
    <source>
        <dbReference type="ARBA" id="ARBA00023002"/>
    </source>
</evidence>
<dbReference type="Gene3D" id="3.40.50.720">
    <property type="entry name" value="NAD(P)-binding Rossmann-like Domain"/>
    <property type="match status" value="2"/>
</dbReference>
<dbReference type="SUPFAM" id="SSF51735">
    <property type="entry name" value="NAD(P)-binding Rossmann-fold domains"/>
    <property type="match status" value="1"/>
</dbReference>
<dbReference type="GO" id="GO:0051287">
    <property type="term" value="F:NAD binding"/>
    <property type="evidence" value="ECO:0007669"/>
    <property type="project" value="InterPro"/>
</dbReference>
<dbReference type="PANTHER" id="PTHR43333">
    <property type="entry name" value="2-HACID_DH_C DOMAIN-CONTAINING PROTEIN"/>
    <property type="match status" value="1"/>
</dbReference>
<dbReference type="OrthoDB" id="9793626at2"/>
<dbReference type="HOGENOM" id="CLU_019796_1_0_5"/>
<dbReference type="Proteomes" id="UP000027180">
    <property type="component" value="Plasmid pRetIE4771b"/>
</dbReference>
<gene>
    <name evidence="4" type="ORF">IE4771_PB00259</name>
</gene>
<name>A0A060I4F2_RHIET</name>
<dbReference type="InterPro" id="IPR036291">
    <property type="entry name" value="NAD(P)-bd_dom_sf"/>
</dbReference>
<geneLocation type="plasmid" evidence="4 5">
    <name>pRetIE4771b</name>
</geneLocation>
<keyword evidence="2" id="KW-0520">NAD</keyword>
<accession>A0A060I4F2</accession>
<protein>
    <submittedName>
        <fullName evidence="4">D-2-hydroxyacid dehydrogenase protein</fullName>
    </submittedName>
</protein>
<evidence type="ECO:0000313" key="5">
    <source>
        <dbReference type="Proteomes" id="UP000027180"/>
    </source>
</evidence>
<dbReference type="GO" id="GO:0016491">
    <property type="term" value="F:oxidoreductase activity"/>
    <property type="evidence" value="ECO:0007669"/>
    <property type="project" value="UniProtKB-KW"/>
</dbReference>
<feature type="domain" description="D-isomer specific 2-hydroxyacid dehydrogenase NAD-binding" evidence="3">
    <location>
        <begin position="116"/>
        <end position="298"/>
    </location>
</feature>
<proteinExistence type="predicted"/>
<dbReference type="InterPro" id="IPR006140">
    <property type="entry name" value="D-isomer_DH_NAD-bd"/>
</dbReference>
<dbReference type="PANTHER" id="PTHR43333:SF1">
    <property type="entry name" value="D-ISOMER SPECIFIC 2-HYDROXYACID DEHYDROGENASE NAD-BINDING DOMAIN-CONTAINING PROTEIN"/>
    <property type="match status" value="1"/>
</dbReference>
<organism evidence="4 5">
    <name type="scientific">Rhizobium etli bv. mimosae str. IE4771</name>
    <dbReference type="NCBI Taxonomy" id="1432050"/>
    <lineage>
        <taxon>Bacteria</taxon>
        <taxon>Pseudomonadati</taxon>
        <taxon>Pseudomonadota</taxon>
        <taxon>Alphaproteobacteria</taxon>
        <taxon>Hyphomicrobiales</taxon>
        <taxon>Rhizobiaceae</taxon>
        <taxon>Rhizobium/Agrobacterium group</taxon>
        <taxon>Rhizobium</taxon>
    </lineage>
</organism>
<evidence type="ECO:0000256" key="2">
    <source>
        <dbReference type="ARBA" id="ARBA00023027"/>
    </source>
</evidence>